<reference evidence="1 2" key="1">
    <citation type="submission" date="2024-10" db="EMBL/GenBank/DDBJ databases">
        <title>Updated reference genomes for cyclostephanoid diatoms.</title>
        <authorList>
            <person name="Roberts W.R."/>
            <person name="Alverson A.J."/>
        </authorList>
    </citation>
    <scope>NUCLEOTIDE SEQUENCE [LARGE SCALE GENOMIC DNA]</scope>
    <source>
        <strain evidence="1 2">AJA232-27</strain>
    </source>
</reference>
<protein>
    <submittedName>
        <fullName evidence="1">Uncharacterized protein</fullName>
    </submittedName>
</protein>
<dbReference type="Proteomes" id="UP001530293">
    <property type="component" value="Unassembled WGS sequence"/>
</dbReference>
<evidence type="ECO:0000313" key="2">
    <source>
        <dbReference type="Proteomes" id="UP001530293"/>
    </source>
</evidence>
<accession>A0ABD3M4Z0</accession>
<name>A0ABD3M4Z0_9STRA</name>
<organism evidence="1 2">
    <name type="scientific">Discostella pseudostelligera</name>
    <dbReference type="NCBI Taxonomy" id="259834"/>
    <lineage>
        <taxon>Eukaryota</taxon>
        <taxon>Sar</taxon>
        <taxon>Stramenopiles</taxon>
        <taxon>Ochrophyta</taxon>
        <taxon>Bacillariophyta</taxon>
        <taxon>Coscinodiscophyceae</taxon>
        <taxon>Thalassiosirophycidae</taxon>
        <taxon>Stephanodiscales</taxon>
        <taxon>Stephanodiscaceae</taxon>
        <taxon>Discostella</taxon>
    </lineage>
</organism>
<dbReference type="EMBL" id="JALLBG020000214">
    <property type="protein sequence ID" value="KAL3759099.1"/>
    <property type="molecule type" value="Genomic_DNA"/>
</dbReference>
<evidence type="ECO:0000313" key="1">
    <source>
        <dbReference type="EMBL" id="KAL3759099.1"/>
    </source>
</evidence>
<gene>
    <name evidence="1" type="ORF">ACHAWU_008708</name>
</gene>
<comment type="caution">
    <text evidence="1">The sequence shown here is derived from an EMBL/GenBank/DDBJ whole genome shotgun (WGS) entry which is preliminary data.</text>
</comment>
<dbReference type="AlphaFoldDB" id="A0ABD3M4Z0"/>
<proteinExistence type="predicted"/>
<keyword evidence="2" id="KW-1185">Reference proteome</keyword>
<sequence>MIRKRIVWSNFHNWAQIRPLRYIASWLLVRLLKGTRKTKRITDVAAAGSSILYPLGWLEFVEETTR</sequence>